<dbReference type="GO" id="GO:0006310">
    <property type="term" value="P:DNA recombination"/>
    <property type="evidence" value="ECO:0007669"/>
    <property type="project" value="UniProtKB-KW"/>
</dbReference>
<keyword evidence="1" id="KW-0229">DNA integration</keyword>
<dbReference type="SUPFAM" id="SSF56349">
    <property type="entry name" value="DNA breaking-rejoining enzymes"/>
    <property type="match status" value="1"/>
</dbReference>
<dbReference type="InterPro" id="IPR010998">
    <property type="entry name" value="Integrase_recombinase_N"/>
</dbReference>
<dbReference type="GO" id="GO:0003677">
    <property type="term" value="F:DNA binding"/>
    <property type="evidence" value="ECO:0007669"/>
    <property type="project" value="UniProtKB-KW"/>
</dbReference>
<comment type="caution">
    <text evidence="6">The sequence shown here is derived from an EMBL/GenBank/DDBJ whole genome shotgun (WGS) entry which is preliminary data.</text>
</comment>
<dbReference type="PROSITE" id="PS51900">
    <property type="entry name" value="CB"/>
    <property type="match status" value="1"/>
</dbReference>
<organism evidence="6">
    <name type="scientific">hydrocarbon metagenome</name>
    <dbReference type="NCBI Taxonomy" id="938273"/>
    <lineage>
        <taxon>unclassified sequences</taxon>
        <taxon>metagenomes</taxon>
        <taxon>ecological metagenomes</taxon>
    </lineage>
</organism>
<sequence length="376" mass="43127">MDEKEIERLPEIDPVNRQHLERYIRHCKLRSVKPTTIGMKTWKLYAFLKYIEFRDLAEVTQDDIETYYLHRRETCSPHTVANDVIELRTFYKWLRPDEWKDLFANIKPKRPKHDIPTDQVIRAGDVAKLLAACTVQRDRAVIALLWDSGCRLSEITSLNIGNLEFDRYGGVVVVDGKTGRRRIRLIDSVPDLQQWINMHPAGSDPEAPLFCNLRKPGGRVRWNNHSIQNTLKGIAKRAGVEKRIHPHGFRHGRATDRAPHYSEPEMRLKFGWEPGSTMPSVYVHLSGADVEQKDLRLAGLLDEDNLPKNPLAPKTCPRCRERNTPDTKYCRTCSMVLDAKTALTLDQMQADVAANPEVLQALIDKRIKELKAGGEI</sequence>
<evidence type="ECO:0000256" key="3">
    <source>
        <dbReference type="ARBA" id="ARBA00023172"/>
    </source>
</evidence>
<feature type="domain" description="Core-binding (CB)" evidence="5">
    <location>
        <begin position="14"/>
        <end position="95"/>
    </location>
</feature>
<dbReference type="InterPro" id="IPR002104">
    <property type="entry name" value="Integrase_catalytic"/>
</dbReference>
<evidence type="ECO:0000256" key="2">
    <source>
        <dbReference type="ARBA" id="ARBA00023125"/>
    </source>
</evidence>
<dbReference type="InterPro" id="IPR011010">
    <property type="entry name" value="DNA_brk_join_enz"/>
</dbReference>
<evidence type="ECO:0000256" key="1">
    <source>
        <dbReference type="ARBA" id="ARBA00022908"/>
    </source>
</evidence>
<dbReference type="Gene3D" id="1.10.150.130">
    <property type="match status" value="1"/>
</dbReference>
<evidence type="ECO:0000259" key="4">
    <source>
        <dbReference type="PROSITE" id="PS51898"/>
    </source>
</evidence>
<dbReference type="PANTHER" id="PTHR30349:SF87">
    <property type="entry name" value="TRANSPOSASE A"/>
    <property type="match status" value="1"/>
</dbReference>
<evidence type="ECO:0000313" key="6">
    <source>
        <dbReference type="EMBL" id="KUG19890.1"/>
    </source>
</evidence>
<keyword evidence="2" id="KW-0238">DNA-binding</keyword>
<dbReference type="InterPro" id="IPR013762">
    <property type="entry name" value="Integrase-like_cat_sf"/>
</dbReference>
<dbReference type="InterPro" id="IPR044068">
    <property type="entry name" value="CB"/>
</dbReference>
<dbReference type="GO" id="GO:0015074">
    <property type="term" value="P:DNA integration"/>
    <property type="evidence" value="ECO:0007669"/>
    <property type="project" value="UniProtKB-KW"/>
</dbReference>
<name>A0A0W8FGX4_9ZZZZ</name>
<reference evidence="6" key="1">
    <citation type="journal article" date="2015" name="Proc. Natl. Acad. Sci. U.S.A.">
        <title>Networks of energetic and metabolic interactions define dynamics in microbial communities.</title>
        <authorList>
            <person name="Embree M."/>
            <person name="Liu J.K."/>
            <person name="Al-Bassam M.M."/>
            <person name="Zengler K."/>
        </authorList>
    </citation>
    <scope>NUCLEOTIDE SEQUENCE</scope>
</reference>
<dbReference type="PROSITE" id="PS51898">
    <property type="entry name" value="TYR_RECOMBINASE"/>
    <property type="match status" value="1"/>
</dbReference>
<dbReference type="InterPro" id="IPR004107">
    <property type="entry name" value="Integrase_SAM-like_N"/>
</dbReference>
<dbReference type="PANTHER" id="PTHR30349">
    <property type="entry name" value="PHAGE INTEGRASE-RELATED"/>
    <property type="match status" value="1"/>
</dbReference>
<dbReference type="InterPro" id="IPR050090">
    <property type="entry name" value="Tyrosine_recombinase_XerCD"/>
</dbReference>
<dbReference type="EMBL" id="LNQE01001248">
    <property type="protein sequence ID" value="KUG19890.1"/>
    <property type="molecule type" value="Genomic_DNA"/>
</dbReference>
<dbReference type="AlphaFoldDB" id="A0A0W8FGX4"/>
<dbReference type="Pfam" id="PF13495">
    <property type="entry name" value="Phage_int_SAM_4"/>
    <property type="match status" value="1"/>
</dbReference>
<keyword evidence="3" id="KW-0233">DNA recombination</keyword>
<evidence type="ECO:0000259" key="5">
    <source>
        <dbReference type="PROSITE" id="PS51900"/>
    </source>
</evidence>
<dbReference type="Gene3D" id="1.10.443.10">
    <property type="entry name" value="Intergrase catalytic core"/>
    <property type="match status" value="1"/>
</dbReference>
<proteinExistence type="predicted"/>
<dbReference type="Pfam" id="PF00589">
    <property type="entry name" value="Phage_integrase"/>
    <property type="match status" value="1"/>
</dbReference>
<feature type="domain" description="Tyr recombinase" evidence="4">
    <location>
        <begin position="115"/>
        <end position="295"/>
    </location>
</feature>
<protein>
    <submittedName>
        <fullName evidence="6">Integrase</fullName>
    </submittedName>
</protein>
<gene>
    <name evidence="6" type="ORF">ASZ90_010392</name>
</gene>
<accession>A0A0W8FGX4</accession>